<feature type="region of interest" description="Disordered" evidence="6">
    <location>
        <begin position="1"/>
        <end position="30"/>
    </location>
</feature>
<gene>
    <name evidence="8" type="ORF">EDM22_01850</name>
</gene>
<dbReference type="PANTHER" id="PTHR30213">
    <property type="entry name" value="INNER MEMBRANE PROTEIN YHJD"/>
    <property type="match status" value="1"/>
</dbReference>
<protein>
    <submittedName>
        <fullName evidence="8">YihY/virulence factor BrkB family protein</fullName>
    </submittedName>
</protein>
<dbReference type="OrthoDB" id="3229302at2"/>
<feature type="transmembrane region" description="Helical" evidence="7">
    <location>
        <begin position="251"/>
        <end position="273"/>
    </location>
</feature>
<dbReference type="AlphaFoldDB" id="A0A3M8AMM1"/>
<dbReference type="Pfam" id="PF03631">
    <property type="entry name" value="Virul_fac_BrkB"/>
    <property type="match status" value="1"/>
</dbReference>
<evidence type="ECO:0000256" key="5">
    <source>
        <dbReference type="ARBA" id="ARBA00023136"/>
    </source>
</evidence>
<evidence type="ECO:0000256" key="1">
    <source>
        <dbReference type="ARBA" id="ARBA00004651"/>
    </source>
</evidence>
<evidence type="ECO:0000256" key="6">
    <source>
        <dbReference type="SAM" id="MobiDB-lite"/>
    </source>
</evidence>
<evidence type="ECO:0000256" key="4">
    <source>
        <dbReference type="ARBA" id="ARBA00022989"/>
    </source>
</evidence>
<dbReference type="InterPro" id="IPR017039">
    <property type="entry name" value="Virul_fac_BrkB"/>
</dbReference>
<dbReference type="RefSeq" id="WP_122935294.1">
    <property type="nucleotide sequence ID" value="NZ_JBHSNT010000059.1"/>
</dbReference>
<keyword evidence="5 7" id="KW-0472">Membrane</keyword>
<feature type="transmembrane region" description="Helical" evidence="7">
    <location>
        <begin position="285"/>
        <end position="307"/>
    </location>
</feature>
<evidence type="ECO:0000313" key="9">
    <source>
        <dbReference type="Proteomes" id="UP000275048"/>
    </source>
</evidence>
<name>A0A3M8AMM1_9MICO</name>
<feature type="transmembrane region" description="Helical" evidence="7">
    <location>
        <begin position="203"/>
        <end position="231"/>
    </location>
</feature>
<dbReference type="Proteomes" id="UP000275048">
    <property type="component" value="Unassembled WGS sequence"/>
</dbReference>
<feature type="transmembrane region" description="Helical" evidence="7">
    <location>
        <begin position="313"/>
        <end position="342"/>
    </location>
</feature>
<keyword evidence="2" id="KW-1003">Cell membrane</keyword>
<feature type="transmembrane region" description="Helical" evidence="7">
    <location>
        <begin position="94"/>
        <end position="113"/>
    </location>
</feature>
<sequence>MDATGSRPAAPAHDPLASEPPIGEAPQQGSIDAAGARGRFDEVSAPIREALDEPIAKVGDLTRRTMELFPVRVWRHFLARNGFLLTAGMSYQSLFAVFAAVYVVFAVAGIWFFNAQQALEALVLLINTLAPGLVGDNGVITTDTLQEVSTTSTSLFGWTGAVALAGLIWTAIGWVTYTRMAVRSTFGLPKDDRAYLLLKARDFLAALAFGAAILVAAVLSIVATGFLDWFFSLWGVNVSGESPWVTSTIQWGALVVVFIIDTLALAVLFRFLSGAAVPWYRMWRGSLLGSFALSVLQLLGGTVLSFASGNPLLATFTVFIGLLLWFRISSIITLVAAAWIAIEAADANESLRKVTPEQLEAERRAREHEALVTAARVKVRHANQELARARWFERMGARRQLGRAERELAELEASAPPPPPARPTHPKPTHPKATQTGTSAGGGASGTGSAKSGANGNGKGTANGDGTGSANGKGNGAGQPKGNAAGRSTGG</sequence>
<reference evidence="8 9" key="1">
    <citation type="submission" date="2018-10" db="EMBL/GenBank/DDBJ databases">
        <title>Isolation, diversity and antibacterial activity of antinobacteria from the wheat rhizosphere soil.</title>
        <authorList>
            <person name="Sun T."/>
        </authorList>
    </citation>
    <scope>NUCLEOTIDE SEQUENCE [LARGE SCALE GENOMIC DNA]</scope>
    <source>
        <strain evidence="8 9">SJ-23</strain>
    </source>
</reference>
<comment type="subcellular location">
    <subcellularLocation>
        <location evidence="1">Cell membrane</location>
        <topology evidence="1">Multi-pass membrane protein</topology>
    </subcellularLocation>
</comment>
<feature type="region of interest" description="Disordered" evidence="6">
    <location>
        <begin position="409"/>
        <end position="491"/>
    </location>
</feature>
<comment type="caution">
    <text evidence="8">The sequence shown here is derived from an EMBL/GenBank/DDBJ whole genome shotgun (WGS) entry which is preliminary data.</text>
</comment>
<feature type="compositionally biased region" description="Gly residues" evidence="6">
    <location>
        <begin position="455"/>
        <end position="479"/>
    </location>
</feature>
<evidence type="ECO:0000256" key="3">
    <source>
        <dbReference type="ARBA" id="ARBA00022692"/>
    </source>
</evidence>
<dbReference type="PANTHER" id="PTHR30213:SF1">
    <property type="entry name" value="INNER MEMBRANE PROTEIN YHJD"/>
    <property type="match status" value="1"/>
</dbReference>
<evidence type="ECO:0000256" key="7">
    <source>
        <dbReference type="SAM" id="Phobius"/>
    </source>
</evidence>
<organism evidence="8 9">
    <name type="scientific">Agromyces tardus</name>
    <dbReference type="NCBI Taxonomy" id="2583849"/>
    <lineage>
        <taxon>Bacteria</taxon>
        <taxon>Bacillati</taxon>
        <taxon>Actinomycetota</taxon>
        <taxon>Actinomycetes</taxon>
        <taxon>Micrococcales</taxon>
        <taxon>Microbacteriaceae</taxon>
        <taxon>Agromyces</taxon>
    </lineage>
</organism>
<keyword evidence="9" id="KW-1185">Reference proteome</keyword>
<feature type="transmembrane region" description="Helical" evidence="7">
    <location>
        <begin position="155"/>
        <end position="177"/>
    </location>
</feature>
<dbReference type="GO" id="GO:0005886">
    <property type="term" value="C:plasma membrane"/>
    <property type="evidence" value="ECO:0007669"/>
    <property type="project" value="UniProtKB-SubCell"/>
</dbReference>
<accession>A0A3M8AMM1</accession>
<dbReference type="EMBL" id="RHHB01000001">
    <property type="protein sequence ID" value="RNB52458.1"/>
    <property type="molecule type" value="Genomic_DNA"/>
</dbReference>
<evidence type="ECO:0000256" key="2">
    <source>
        <dbReference type="ARBA" id="ARBA00022475"/>
    </source>
</evidence>
<evidence type="ECO:0000313" key="8">
    <source>
        <dbReference type="EMBL" id="RNB52458.1"/>
    </source>
</evidence>
<keyword evidence="4 7" id="KW-1133">Transmembrane helix</keyword>
<keyword evidence="3 7" id="KW-0812">Transmembrane</keyword>
<proteinExistence type="predicted"/>